<evidence type="ECO:0000313" key="3">
    <source>
        <dbReference type="EMBL" id="KAI9639736.1"/>
    </source>
</evidence>
<evidence type="ECO:0008006" key="5">
    <source>
        <dbReference type="Google" id="ProtNLM"/>
    </source>
</evidence>
<evidence type="ECO:0000313" key="4">
    <source>
        <dbReference type="Proteomes" id="UP001164286"/>
    </source>
</evidence>
<sequence>MARKQLDPRLSVLSNYTEPLPDTPTSARTRASPLSCGSNPSTASLPPTPQSDGSKKKREEEGDEPEPDSPPLPPTPVVKEDKGTSSTPTTASSLVSTSSLASSAISGSRKKAKKDEEGNKAGRVEAPAETPKAERTKRTWKHDTARIAALYLVPVVLSIPLSLILVLTRLLLQPIYNSTPLSLHPLVLYSTFALIPTALIWNSVRYGSPKASTSARVCFSVSALGGDLIAISGRRVGSLTGKLGGAEWGALGARAVLGMAVVGGGVGFATLCSDYILPMPTGPSRRDRIITLPHILVRSTVYVAHIWLGERLWMRLLGGSTSLLVQSPEKSILLLSLFLTILSLFLRSTPPSASFARSLHTAISARLHLKKPASDSLWSLLSRLPRQIFPILLLLRIPLLIIALRQQLFLRPSPPYLAARGGLRILSSERGMTGQIVVGEELSRGFRFLRCDASILGGRWVRATPGSKNGPARTDMGDSIFATFPLQEIGLLAHRADEDESVARTIMMSTGLQVAPEADLDLVPDKPADRALIIGLGVGIAAQAFSRQSLSIDLVEIDPLVYHAAVDHFNLTLPSSTTINLLDGNEYVSSLARMRREGSYEGQKWSYVIQDCFSGGSVPEEMFTREFWADLAENVEQDGIVAMNFVGVLNSLASRAVLVTLTSVFEQCRAFGDPAESHVKADQSINMVVFCTTALNPLLAFRRPTPADVLRSPLRSHVYSTSQSNEIQLYDVITDEDRADPVLMLRRGEGRMDREGWQVASGLSMWYNMQKILTSEMWMAF</sequence>
<proteinExistence type="predicted"/>
<dbReference type="Gene3D" id="3.40.50.150">
    <property type="entry name" value="Vaccinia Virus protein VP39"/>
    <property type="match status" value="1"/>
</dbReference>
<reference evidence="3" key="1">
    <citation type="journal article" date="2022" name="G3 (Bethesda)">
        <title>High quality genome of the basidiomycete yeast Dioszegia hungarica PDD-24b-2 isolated from cloud water.</title>
        <authorList>
            <person name="Jarrige D."/>
            <person name="Haridas S."/>
            <person name="Bleykasten-Grosshans C."/>
            <person name="Joly M."/>
            <person name="Nadalig T."/>
            <person name="Sancelme M."/>
            <person name="Vuilleumier S."/>
            <person name="Grigoriev I.V."/>
            <person name="Amato P."/>
            <person name="Bringel F."/>
        </authorList>
    </citation>
    <scope>NUCLEOTIDE SEQUENCE</scope>
    <source>
        <strain evidence="3">PDD-24b-2</strain>
    </source>
</reference>
<feature type="compositionally biased region" description="Low complexity" evidence="1">
    <location>
        <begin position="84"/>
        <end position="107"/>
    </location>
</feature>
<protein>
    <recommendedName>
        <fullName evidence="5">Spermidine synthase</fullName>
    </recommendedName>
</protein>
<feature type="compositionally biased region" description="Polar residues" evidence="1">
    <location>
        <begin position="12"/>
        <end position="29"/>
    </location>
</feature>
<dbReference type="Proteomes" id="UP001164286">
    <property type="component" value="Unassembled WGS sequence"/>
</dbReference>
<keyword evidence="2" id="KW-0812">Transmembrane</keyword>
<evidence type="ECO:0000256" key="2">
    <source>
        <dbReference type="SAM" id="Phobius"/>
    </source>
</evidence>
<dbReference type="GeneID" id="77730130"/>
<comment type="caution">
    <text evidence="3">The sequence shown here is derived from an EMBL/GenBank/DDBJ whole genome shotgun (WGS) entry which is preliminary data.</text>
</comment>
<evidence type="ECO:0000256" key="1">
    <source>
        <dbReference type="SAM" id="MobiDB-lite"/>
    </source>
</evidence>
<keyword evidence="2" id="KW-0472">Membrane</keyword>
<gene>
    <name evidence="3" type="ORF">MKK02DRAFT_40061</name>
</gene>
<feature type="transmembrane region" description="Helical" evidence="2">
    <location>
        <begin position="251"/>
        <end position="277"/>
    </location>
</feature>
<dbReference type="NCBIfam" id="NF037959">
    <property type="entry name" value="MFS_SpdSyn"/>
    <property type="match status" value="1"/>
</dbReference>
<feature type="compositionally biased region" description="Polar residues" evidence="1">
    <location>
        <begin position="35"/>
        <end position="45"/>
    </location>
</feature>
<keyword evidence="4" id="KW-1185">Reference proteome</keyword>
<dbReference type="InterPro" id="IPR029063">
    <property type="entry name" value="SAM-dependent_MTases_sf"/>
</dbReference>
<feature type="compositionally biased region" description="Basic and acidic residues" evidence="1">
    <location>
        <begin position="113"/>
        <end position="123"/>
    </location>
</feature>
<keyword evidence="2" id="KW-1133">Transmembrane helix</keyword>
<dbReference type="SUPFAM" id="SSF53335">
    <property type="entry name" value="S-adenosyl-L-methionine-dependent methyltransferases"/>
    <property type="match status" value="1"/>
</dbReference>
<accession>A0AA38LYW8</accession>
<dbReference type="EMBL" id="JAKWFO010000001">
    <property type="protein sequence ID" value="KAI9639736.1"/>
    <property type="molecule type" value="Genomic_DNA"/>
</dbReference>
<dbReference type="RefSeq" id="XP_052949513.1">
    <property type="nucleotide sequence ID" value="XM_053090925.1"/>
</dbReference>
<feature type="region of interest" description="Disordered" evidence="1">
    <location>
        <begin position="1"/>
        <end position="139"/>
    </location>
</feature>
<feature type="transmembrane region" description="Helical" evidence="2">
    <location>
        <begin position="147"/>
        <end position="171"/>
    </location>
</feature>
<name>A0AA38LYW8_9TREE</name>
<organism evidence="3 4">
    <name type="scientific">Dioszegia hungarica</name>
    <dbReference type="NCBI Taxonomy" id="4972"/>
    <lineage>
        <taxon>Eukaryota</taxon>
        <taxon>Fungi</taxon>
        <taxon>Dikarya</taxon>
        <taxon>Basidiomycota</taxon>
        <taxon>Agaricomycotina</taxon>
        <taxon>Tremellomycetes</taxon>
        <taxon>Tremellales</taxon>
        <taxon>Bulleribasidiaceae</taxon>
        <taxon>Dioszegia</taxon>
    </lineage>
</organism>
<dbReference type="AlphaFoldDB" id="A0AA38LYW8"/>
<feature type="transmembrane region" description="Helical" evidence="2">
    <location>
        <begin position="183"/>
        <end position="201"/>
    </location>
</feature>